<evidence type="ECO:0000256" key="7">
    <source>
        <dbReference type="RuleBase" id="RU362042"/>
    </source>
</evidence>
<keyword evidence="7" id="KW-1133">Transmembrane helix</keyword>
<organism evidence="9 10">
    <name type="scientific">Dendrosporobacter quercicolus</name>
    <dbReference type="NCBI Taxonomy" id="146817"/>
    <lineage>
        <taxon>Bacteria</taxon>
        <taxon>Bacillati</taxon>
        <taxon>Bacillota</taxon>
        <taxon>Negativicutes</taxon>
        <taxon>Selenomonadales</taxon>
        <taxon>Sporomusaceae</taxon>
        <taxon>Dendrosporobacter</taxon>
    </lineage>
</organism>
<evidence type="ECO:0000256" key="1">
    <source>
        <dbReference type="ARBA" id="ARBA00000677"/>
    </source>
</evidence>
<gene>
    <name evidence="9" type="ORF">SAMN04488502_101290</name>
</gene>
<keyword evidence="7" id="KW-0812">Transmembrane</keyword>
<dbReference type="CDD" id="cd06530">
    <property type="entry name" value="S26_SPase_I"/>
    <property type="match status" value="1"/>
</dbReference>
<evidence type="ECO:0000256" key="6">
    <source>
        <dbReference type="PIRSR" id="PIRSR600223-1"/>
    </source>
</evidence>
<evidence type="ECO:0000259" key="8">
    <source>
        <dbReference type="Pfam" id="PF10502"/>
    </source>
</evidence>
<dbReference type="OrthoDB" id="9802919at2"/>
<evidence type="ECO:0000256" key="3">
    <source>
        <dbReference type="ARBA" id="ARBA00009370"/>
    </source>
</evidence>
<keyword evidence="5 7" id="KW-0378">Hydrolase</keyword>
<dbReference type="GO" id="GO:0005886">
    <property type="term" value="C:plasma membrane"/>
    <property type="evidence" value="ECO:0007669"/>
    <property type="project" value="UniProtKB-SubCell"/>
</dbReference>
<dbReference type="GO" id="GO:0009003">
    <property type="term" value="F:signal peptidase activity"/>
    <property type="evidence" value="ECO:0007669"/>
    <property type="project" value="UniProtKB-EC"/>
</dbReference>
<dbReference type="NCBIfam" id="TIGR02227">
    <property type="entry name" value="sigpep_I_bact"/>
    <property type="match status" value="1"/>
</dbReference>
<dbReference type="PANTHER" id="PTHR43390:SF1">
    <property type="entry name" value="CHLOROPLAST PROCESSING PEPTIDASE"/>
    <property type="match status" value="1"/>
</dbReference>
<dbReference type="InterPro" id="IPR036286">
    <property type="entry name" value="LexA/Signal_pep-like_sf"/>
</dbReference>
<feature type="active site" evidence="6">
    <location>
        <position position="103"/>
    </location>
</feature>
<dbReference type="PANTHER" id="PTHR43390">
    <property type="entry name" value="SIGNAL PEPTIDASE I"/>
    <property type="match status" value="1"/>
</dbReference>
<evidence type="ECO:0000313" key="9">
    <source>
        <dbReference type="EMBL" id="SDL58984.1"/>
    </source>
</evidence>
<evidence type="ECO:0000313" key="10">
    <source>
        <dbReference type="Proteomes" id="UP000214880"/>
    </source>
</evidence>
<sequence length="194" mass="22217">MDRDCSPVPIIHFNQGENKVSNTSLGEEIKDWVVSILIAVVLAFFIRYFIVELYMVEGPSMRPTLVNSERLVVNKFIYRFKDPEKGDILVFRYPSDTSRDFIKRVIAVAGDTIELKDGRVFVNDQLQNETYILEKTRGSYPLSTVPEGHIFVMGDNRNNSEDSRFKDVGFVPLELVKGKAVMVFWPVDHIKALP</sequence>
<accession>A0A1G9LAS5</accession>
<dbReference type="Gene3D" id="2.10.109.10">
    <property type="entry name" value="Umud Fragment, subunit A"/>
    <property type="match status" value="1"/>
</dbReference>
<feature type="domain" description="Peptidase S26" evidence="8">
    <location>
        <begin position="30"/>
        <end position="185"/>
    </location>
</feature>
<dbReference type="InterPro" id="IPR019758">
    <property type="entry name" value="Pept_S26A_signal_pept_1_CS"/>
</dbReference>
<keyword evidence="10" id="KW-1185">Reference proteome</keyword>
<dbReference type="InterPro" id="IPR000223">
    <property type="entry name" value="Pept_S26A_signal_pept_1"/>
</dbReference>
<feature type="transmembrane region" description="Helical" evidence="7">
    <location>
        <begin position="32"/>
        <end position="51"/>
    </location>
</feature>
<dbReference type="EMBL" id="FNHB01000001">
    <property type="protein sequence ID" value="SDL58984.1"/>
    <property type="molecule type" value="Genomic_DNA"/>
</dbReference>
<dbReference type="AlphaFoldDB" id="A0A1G9LAS5"/>
<evidence type="ECO:0000256" key="4">
    <source>
        <dbReference type="ARBA" id="ARBA00013208"/>
    </source>
</evidence>
<dbReference type="EC" id="3.4.21.89" evidence="4 7"/>
<keyword evidence="7" id="KW-0645">Protease</keyword>
<dbReference type="SUPFAM" id="SSF51306">
    <property type="entry name" value="LexA/Signal peptidase"/>
    <property type="match status" value="1"/>
</dbReference>
<dbReference type="GO" id="GO:0006465">
    <property type="term" value="P:signal peptide processing"/>
    <property type="evidence" value="ECO:0007669"/>
    <property type="project" value="InterPro"/>
</dbReference>
<dbReference type="Proteomes" id="UP000214880">
    <property type="component" value="Unassembled WGS sequence"/>
</dbReference>
<proteinExistence type="inferred from homology"/>
<keyword evidence="7" id="KW-0472">Membrane</keyword>
<dbReference type="PRINTS" id="PR00727">
    <property type="entry name" value="LEADERPTASE"/>
</dbReference>
<protein>
    <recommendedName>
        <fullName evidence="4 7">Signal peptidase I</fullName>
        <ecNumber evidence="4 7">3.4.21.89</ecNumber>
    </recommendedName>
</protein>
<dbReference type="Pfam" id="PF10502">
    <property type="entry name" value="Peptidase_S26"/>
    <property type="match status" value="1"/>
</dbReference>
<feature type="active site" evidence="6">
    <location>
        <position position="60"/>
    </location>
</feature>
<reference evidence="9 10" key="1">
    <citation type="submission" date="2016-10" db="EMBL/GenBank/DDBJ databases">
        <authorList>
            <person name="de Groot N.N."/>
        </authorList>
    </citation>
    <scope>NUCLEOTIDE SEQUENCE [LARGE SCALE GENOMIC DNA]</scope>
    <source>
        <strain evidence="9 10">DSM 1736</strain>
    </source>
</reference>
<evidence type="ECO:0000256" key="2">
    <source>
        <dbReference type="ARBA" id="ARBA00004401"/>
    </source>
</evidence>
<dbReference type="InterPro" id="IPR019533">
    <property type="entry name" value="Peptidase_S26"/>
</dbReference>
<comment type="catalytic activity">
    <reaction evidence="1 7">
        <text>Cleavage of hydrophobic, N-terminal signal or leader sequences from secreted and periplasmic proteins.</text>
        <dbReference type="EC" id="3.4.21.89"/>
    </reaction>
</comment>
<evidence type="ECO:0000256" key="5">
    <source>
        <dbReference type="ARBA" id="ARBA00022801"/>
    </source>
</evidence>
<dbReference type="GO" id="GO:0004252">
    <property type="term" value="F:serine-type endopeptidase activity"/>
    <property type="evidence" value="ECO:0007669"/>
    <property type="project" value="InterPro"/>
</dbReference>
<comment type="similarity">
    <text evidence="3 7">Belongs to the peptidase S26 family.</text>
</comment>
<name>A0A1G9LAS5_9FIRM</name>
<comment type="subcellular location">
    <subcellularLocation>
        <location evidence="2">Cell membrane</location>
        <topology evidence="2">Single-pass type II membrane protein</topology>
    </subcellularLocation>
    <subcellularLocation>
        <location evidence="7">Membrane</location>
        <topology evidence="7">Single-pass type II membrane protein</topology>
    </subcellularLocation>
</comment>
<dbReference type="STRING" id="146817.SAMN04488502_101290"/>
<dbReference type="PROSITE" id="PS00761">
    <property type="entry name" value="SPASE_I_3"/>
    <property type="match status" value="1"/>
</dbReference>